<protein>
    <recommendedName>
        <fullName evidence="3">SLATT domain-containing protein</fullName>
    </recommendedName>
</protein>
<sequence>MSEKTSFDEQVSCTWCDKQEKLLVRWAEKAAGYRWLHNHSRILYKKQNDWLAYPSIVIASITGVGGFAVLNPSGSADVSNETKTRIIIVQYFFAFLNVLAGILTSISRFSQALSLSEAHSAMCVQWSKFYRNIDMELSLDIKHRAPVVEFVMKCREEYDRLLDEAPDIPSISIEAFQYQFPDKPNKPDVCNGLSIVVNDDTNSVIASKRAVSRWLGAFSSISTANRRKSKDMSYQDDELNRVDSV</sequence>
<evidence type="ECO:0000313" key="2">
    <source>
        <dbReference type="EMBL" id="XCA47523.1"/>
    </source>
</evidence>
<evidence type="ECO:0008006" key="3">
    <source>
        <dbReference type="Google" id="ProtNLM"/>
    </source>
</evidence>
<proteinExistence type="predicted"/>
<name>A0AAU7YP70_9PHYC</name>
<feature type="transmembrane region" description="Helical" evidence="1">
    <location>
        <begin position="86"/>
        <end position="106"/>
    </location>
</feature>
<keyword evidence="1" id="KW-0812">Transmembrane</keyword>
<dbReference type="NCBIfam" id="NF033632">
    <property type="entry name" value="SLATT_4"/>
    <property type="match status" value="1"/>
</dbReference>
<reference evidence="2" key="1">
    <citation type="submission" date="2024-06" db="EMBL/GenBank/DDBJ databases">
        <title>Evidence of context-dependent and transient costs of resisting viral infection in isolates of the marine microalga Micromonas sp. (class Mamiellophyceae).</title>
        <authorList>
            <person name="Bedi de Silva A."/>
            <person name="Schvarcz C.R."/>
            <person name="Steward G.R."/>
            <person name="Edwards K.F."/>
        </authorList>
    </citation>
    <scope>NUCLEOTIDE SEQUENCE</scope>
    <source>
        <strain evidence="2">McV-KB2</strain>
    </source>
</reference>
<dbReference type="EMBL" id="PP911589">
    <property type="protein sequence ID" value="XCA47523.1"/>
    <property type="molecule type" value="Genomic_DNA"/>
</dbReference>
<keyword evidence="1" id="KW-1133">Transmembrane helix</keyword>
<accession>A0AAU7YP70</accession>
<feature type="transmembrane region" description="Helical" evidence="1">
    <location>
        <begin position="50"/>
        <end position="70"/>
    </location>
</feature>
<keyword evidence="1" id="KW-0472">Membrane</keyword>
<organism evidence="2">
    <name type="scientific">Micromonas commoda virus</name>
    <dbReference type="NCBI Taxonomy" id="3057169"/>
    <lineage>
        <taxon>Viruses</taxon>
        <taxon>Varidnaviria</taxon>
        <taxon>Bamfordvirae</taxon>
        <taxon>Nucleocytoviricota</taxon>
        <taxon>Megaviricetes</taxon>
        <taxon>Algavirales</taxon>
        <taxon>Phycodnaviridae</taxon>
    </lineage>
</organism>
<evidence type="ECO:0000256" key="1">
    <source>
        <dbReference type="SAM" id="Phobius"/>
    </source>
</evidence>